<evidence type="ECO:0000313" key="3">
    <source>
        <dbReference type="Proteomes" id="UP001482620"/>
    </source>
</evidence>
<evidence type="ECO:0000256" key="1">
    <source>
        <dbReference type="SAM" id="Phobius"/>
    </source>
</evidence>
<organism evidence="2 3">
    <name type="scientific">Ilyodon furcidens</name>
    <name type="common">goldbreast splitfin</name>
    <dbReference type="NCBI Taxonomy" id="33524"/>
    <lineage>
        <taxon>Eukaryota</taxon>
        <taxon>Metazoa</taxon>
        <taxon>Chordata</taxon>
        <taxon>Craniata</taxon>
        <taxon>Vertebrata</taxon>
        <taxon>Euteleostomi</taxon>
        <taxon>Actinopterygii</taxon>
        <taxon>Neopterygii</taxon>
        <taxon>Teleostei</taxon>
        <taxon>Neoteleostei</taxon>
        <taxon>Acanthomorphata</taxon>
        <taxon>Ovalentaria</taxon>
        <taxon>Atherinomorphae</taxon>
        <taxon>Cyprinodontiformes</taxon>
        <taxon>Goodeidae</taxon>
        <taxon>Ilyodon</taxon>
    </lineage>
</organism>
<dbReference type="Proteomes" id="UP001482620">
    <property type="component" value="Unassembled WGS sequence"/>
</dbReference>
<keyword evidence="1" id="KW-0472">Membrane</keyword>
<sequence>MLLCFCLKPVRHQRVRSGTGVGLNLTLLDITIHCGIYSFVYLFLVSNISNKADNGQPLGPGYGSTPLRMSDNTCGSSGLCIC</sequence>
<comment type="caution">
    <text evidence="2">The sequence shown here is derived from an EMBL/GenBank/DDBJ whole genome shotgun (WGS) entry which is preliminary data.</text>
</comment>
<evidence type="ECO:0000313" key="2">
    <source>
        <dbReference type="EMBL" id="MEQ2246599.1"/>
    </source>
</evidence>
<dbReference type="EMBL" id="JAHRIQ010081147">
    <property type="protein sequence ID" value="MEQ2246599.1"/>
    <property type="molecule type" value="Genomic_DNA"/>
</dbReference>
<keyword evidence="3" id="KW-1185">Reference proteome</keyword>
<gene>
    <name evidence="2" type="ORF">ILYODFUR_001161</name>
</gene>
<proteinExistence type="predicted"/>
<name>A0ABV0UPI4_9TELE</name>
<reference evidence="2 3" key="1">
    <citation type="submission" date="2021-06" db="EMBL/GenBank/DDBJ databases">
        <authorList>
            <person name="Palmer J.M."/>
        </authorList>
    </citation>
    <scope>NUCLEOTIDE SEQUENCE [LARGE SCALE GENOMIC DNA]</scope>
    <source>
        <strain evidence="3">if_2019</strain>
        <tissue evidence="2">Muscle</tissue>
    </source>
</reference>
<feature type="transmembrane region" description="Helical" evidence="1">
    <location>
        <begin position="21"/>
        <end position="44"/>
    </location>
</feature>
<keyword evidence="1" id="KW-1133">Transmembrane helix</keyword>
<accession>A0ABV0UPI4</accession>
<keyword evidence="1" id="KW-0812">Transmembrane</keyword>
<protein>
    <submittedName>
        <fullName evidence="2">Uncharacterized protein</fullName>
    </submittedName>
</protein>